<proteinExistence type="predicted"/>
<protein>
    <recommendedName>
        <fullName evidence="4">Tubulin-specific chaperone A</fullName>
    </recommendedName>
</protein>
<comment type="caution">
    <text evidence="2">The sequence shown here is derived from an EMBL/GenBank/DDBJ whole genome shotgun (WGS) entry which is preliminary data.</text>
</comment>
<keyword evidence="3" id="KW-1185">Reference proteome</keyword>
<sequence length="101" mass="11087">MRALAQQVAGLAQKTSIPGSGAAAATKPSVWSKEPKEEQEKINYHEKGLKECCKVEEDGGAAQKATTQKLTKCKQQLDRYKNDPNSLQEKLESITGKIQNK</sequence>
<organism evidence="2 3">
    <name type="scientific">Prorocentrum cordatum</name>
    <dbReference type="NCBI Taxonomy" id="2364126"/>
    <lineage>
        <taxon>Eukaryota</taxon>
        <taxon>Sar</taxon>
        <taxon>Alveolata</taxon>
        <taxon>Dinophyceae</taxon>
        <taxon>Prorocentrales</taxon>
        <taxon>Prorocentraceae</taxon>
        <taxon>Prorocentrum</taxon>
    </lineage>
</organism>
<accession>A0ABN9UK04</accession>
<dbReference type="EMBL" id="CAUYUJ010015878">
    <property type="protein sequence ID" value="CAK0859219.1"/>
    <property type="molecule type" value="Genomic_DNA"/>
</dbReference>
<gene>
    <name evidence="2" type="ORF">PCOR1329_LOCUS48647</name>
</gene>
<dbReference type="Proteomes" id="UP001189429">
    <property type="component" value="Unassembled WGS sequence"/>
</dbReference>
<evidence type="ECO:0000256" key="1">
    <source>
        <dbReference type="SAM" id="MobiDB-lite"/>
    </source>
</evidence>
<feature type="region of interest" description="Disordered" evidence="1">
    <location>
        <begin position="1"/>
        <end position="37"/>
    </location>
</feature>
<evidence type="ECO:0008006" key="4">
    <source>
        <dbReference type="Google" id="ProtNLM"/>
    </source>
</evidence>
<reference evidence="2" key="1">
    <citation type="submission" date="2023-10" db="EMBL/GenBank/DDBJ databases">
        <authorList>
            <person name="Chen Y."/>
            <person name="Shah S."/>
            <person name="Dougan E. K."/>
            <person name="Thang M."/>
            <person name="Chan C."/>
        </authorList>
    </citation>
    <scope>NUCLEOTIDE SEQUENCE [LARGE SCALE GENOMIC DNA]</scope>
</reference>
<evidence type="ECO:0000313" key="2">
    <source>
        <dbReference type="EMBL" id="CAK0859219.1"/>
    </source>
</evidence>
<evidence type="ECO:0000313" key="3">
    <source>
        <dbReference type="Proteomes" id="UP001189429"/>
    </source>
</evidence>
<feature type="region of interest" description="Disordered" evidence="1">
    <location>
        <begin position="81"/>
        <end position="101"/>
    </location>
</feature>
<name>A0ABN9UK04_9DINO</name>